<dbReference type="GO" id="GO:0016491">
    <property type="term" value="F:oxidoreductase activity"/>
    <property type="evidence" value="ECO:0007669"/>
    <property type="project" value="UniProtKB-KW"/>
</dbReference>
<dbReference type="Pfam" id="PF22725">
    <property type="entry name" value="GFO_IDH_MocA_C3"/>
    <property type="match status" value="1"/>
</dbReference>
<dbReference type="SUPFAM" id="SSF55347">
    <property type="entry name" value="Glyceraldehyde-3-phosphate dehydrogenase-like, C-terminal domain"/>
    <property type="match status" value="1"/>
</dbReference>
<dbReference type="SUPFAM" id="SSF51735">
    <property type="entry name" value="NAD(P)-binding Rossmann-fold domains"/>
    <property type="match status" value="1"/>
</dbReference>
<dbReference type="InterPro" id="IPR055170">
    <property type="entry name" value="GFO_IDH_MocA-like_dom"/>
</dbReference>
<dbReference type="InterPro" id="IPR000683">
    <property type="entry name" value="Gfo/Idh/MocA-like_OxRdtase_N"/>
</dbReference>
<evidence type="ECO:0000256" key="1">
    <source>
        <dbReference type="ARBA" id="ARBA00010928"/>
    </source>
</evidence>
<sequence length="363" mass="40505">MSTIIRWGILGTGTVATQFIEGLQSISDAQLWAIGSRTLDKAQKFANIFNAPKAYGSYEELVQDPDIDVVYIATPQTRHKADSMLCLNAGKAVLCEKPFTVTSQEAREVMAVARQQKLFCMEAMWMRFMPLIQEVRRLIRAGEIGEVRLLTADFGYPTEFDPKNRFFNLELGGGALLDRGVYPLSLAFMLLGKPQQISGEPCIGKTGVDDQSAMILRYANGAMAILHSTLHTYSSNEALIVGTQGKIAIKEPFYKPESITITRFSGKPVVVTSQQKTIEVGWKRSIINQLKQNQLIKTLAKFRKEKSKSIGQRLSGNGYNYEATEVVKCLQAGKLESDLMPLSETIEIMETIESLLLQWHQKP</sequence>
<dbReference type="Proteomes" id="UP000615026">
    <property type="component" value="Unassembled WGS sequence"/>
</dbReference>
<organism evidence="5 6">
    <name type="scientific">Leptolyngbya cf. ectocarpi LEGE 11479</name>
    <dbReference type="NCBI Taxonomy" id="1828722"/>
    <lineage>
        <taxon>Bacteria</taxon>
        <taxon>Bacillati</taxon>
        <taxon>Cyanobacteriota</taxon>
        <taxon>Cyanophyceae</taxon>
        <taxon>Leptolyngbyales</taxon>
        <taxon>Leptolyngbyaceae</taxon>
        <taxon>Leptolyngbya group</taxon>
        <taxon>Leptolyngbya</taxon>
    </lineage>
</organism>
<comment type="similarity">
    <text evidence="1">Belongs to the Gfo/Idh/MocA family.</text>
</comment>
<dbReference type="EMBL" id="JADEXP010000309">
    <property type="protein sequence ID" value="MBE9069694.1"/>
    <property type="molecule type" value="Genomic_DNA"/>
</dbReference>
<dbReference type="PANTHER" id="PTHR22604:SF105">
    <property type="entry name" value="TRANS-1,2-DIHYDROBENZENE-1,2-DIOL DEHYDROGENASE"/>
    <property type="match status" value="1"/>
</dbReference>
<protein>
    <submittedName>
        <fullName evidence="5">Gfo/Idh/MocA family oxidoreductase</fullName>
    </submittedName>
</protein>
<evidence type="ECO:0000313" key="5">
    <source>
        <dbReference type="EMBL" id="MBE9069694.1"/>
    </source>
</evidence>
<dbReference type="RefSeq" id="WP_193995584.1">
    <property type="nucleotide sequence ID" value="NZ_JADEXP010000309.1"/>
</dbReference>
<gene>
    <name evidence="5" type="ORF">IQ260_23900</name>
</gene>
<dbReference type="AlphaFoldDB" id="A0A928ZY84"/>
<accession>A0A928ZY84</accession>
<dbReference type="Gene3D" id="3.30.360.10">
    <property type="entry name" value="Dihydrodipicolinate Reductase, domain 2"/>
    <property type="match status" value="1"/>
</dbReference>
<evidence type="ECO:0000313" key="6">
    <source>
        <dbReference type="Proteomes" id="UP000615026"/>
    </source>
</evidence>
<dbReference type="Pfam" id="PF01408">
    <property type="entry name" value="GFO_IDH_MocA"/>
    <property type="match status" value="1"/>
</dbReference>
<name>A0A928ZY84_LEPEC</name>
<evidence type="ECO:0000259" key="4">
    <source>
        <dbReference type="Pfam" id="PF22725"/>
    </source>
</evidence>
<reference evidence="5" key="1">
    <citation type="submission" date="2020-10" db="EMBL/GenBank/DDBJ databases">
        <authorList>
            <person name="Castelo-Branco R."/>
            <person name="Eusebio N."/>
            <person name="Adriana R."/>
            <person name="Vieira A."/>
            <person name="Brugerolle De Fraissinette N."/>
            <person name="Rezende De Castro R."/>
            <person name="Schneider M.P."/>
            <person name="Vasconcelos V."/>
            <person name="Leao P.N."/>
        </authorList>
    </citation>
    <scope>NUCLEOTIDE SEQUENCE</scope>
    <source>
        <strain evidence="5">LEGE 11479</strain>
    </source>
</reference>
<dbReference type="PANTHER" id="PTHR22604">
    <property type="entry name" value="OXIDOREDUCTASES"/>
    <property type="match status" value="1"/>
</dbReference>
<keyword evidence="2" id="KW-0560">Oxidoreductase</keyword>
<comment type="caution">
    <text evidence="5">The sequence shown here is derived from an EMBL/GenBank/DDBJ whole genome shotgun (WGS) entry which is preliminary data.</text>
</comment>
<evidence type="ECO:0000259" key="3">
    <source>
        <dbReference type="Pfam" id="PF01408"/>
    </source>
</evidence>
<dbReference type="InterPro" id="IPR050984">
    <property type="entry name" value="Gfo/Idh/MocA_domain"/>
</dbReference>
<keyword evidence="6" id="KW-1185">Reference proteome</keyword>
<dbReference type="Gene3D" id="3.40.50.720">
    <property type="entry name" value="NAD(P)-binding Rossmann-like Domain"/>
    <property type="match status" value="1"/>
</dbReference>
<proteinExistence type="inferred from homology"/>
<evidence type="ECO:0000256" key="2">
    <source>
        <dbReference type="ARBA" id="ARBA00023002"/>
    </source>
</evidence>
<feature type="domain" description="Gfo/Idh/MocA-like oxidoreductase N-terminal" evidence="3">
    <location>
        <begin position="5"/>
        <end position="121"/>
    </location>
</feature>
<dbReference type="InterPro" id="IPR036291">
    <property type="entry name" value="NAD(P)-bd_dom_sf"/>
</dbReference>
<feature type="domain" description="GFO/IDH/MocA-like oxidoreductase" evidence="4">
    <location>
        <begin position="132"/>
        <end position="247"/>
    </location>
</feature>
<dbReference type="GO" id="GO:0000166">
    <property type="term" value="F:nucleotide binding"/>
    <property type="evidence" value="ECO:0007669"/>
    <property type="project" value="InterPro"/>
</dbReference>